<gene>
    <name evidence="1" type="ORF">ACFPFW_05550</name>
</gene>
<sequence length="75" mass="8210">MIDQTVHLIRQGSHWLMRIEGKATRHFATRDAALRAAVMLADQGQSIEVRVQSPDGGPLLTFRAVPTFTSGGSIH</sequence>
<dbReference type="Proteomes" id="UP001595796">
    <property type="component" value="Unassembled WGS sequence"/>
</dbReference>
<organism evidence="1 2">
    <name type="scientific">Flaviflagellibacter deserti</name>
    <dbReference type="NCBI Taxonomy" id="2267266"/>
    <lineage>
        <taxon>Bacteria</taxon>
        <taxon>Pseudomonadati</taxon>
        <taxon>Pseudomonadota</taxon>
        <taxon>Alphaproteobacteria</taxon>
        <taxon>Hyphomicrobiales</taxon>
        <taxon>Flaviflagellibacter</taxon>
    </lineage>
</organism>
<name>A0ABV9YZ51_9HYPH</name>
<evidence type="ECO:0000313" key="2">
    <source>
        <dbReference type="Proteomes" id="UP001595796"/>
    </source>
</evidence>
<dbReference type="Pfam" id="PF09954">
    <property type="entry name" value="DUF2188"/>
    <property type="match status" value="1"/>
</dbReference>
<proteinExistence type="predicted"/>
<reference evidence="2" key="1">
    <citation type="journal article" date="2019" name="Int. J. Syst. Evol. Microbiol.">
        <title>The Global Catalogue of Microorganisms (GCM) 10K type strain sequencing project: providing services to taxonomists for standard genome sequencing and annotation.</title>
        <authorList>
            <consortium name="The Broad Institute Genomics Platform"/>
            <consortium name="The Broad Institute Genome Sequencing Center for Infectious Disease"/>
            <person name="Wu L."/>
            <person name="Ma J."/>
        </authorList>
    </citation>
    <scope>NUCLEOTIDE SEQUENCE [LARGE SCALE GENOMIC DNA]</scope>
    <source>
        <strain evidence="2">CGMCC 1.16444</strain>
    </source>
</reference>
<comment type="caution">
    <text evidence="1">The sequence shown here is derived from an EMBL/GenBank/DDBJ whole genome shotgun (WGS) entry which is preliminary data.</text>
</comment>
<dbReference type="EMBL" id="JBHSJF010000005">
    <property type="protein sequence ID" value="MFC5067479.1"/>
    <property type="molecule type" value="Genomic_DNA"/>
</dbReference>
<dbReference type="RefSeq" id="WP_114956974.1">
    <property type="nucleotide sequence ID" value="NZ_JBHSJF010000005.1"/>
</dbReference>
<protein>
    <submittedName>
        <fullName evidence="1">DUF2188 domain-containing protein</fullName>
    </submittedName>
</protein>
<accession>A0ABV9YZ51</accession>
<keyword evidence="2" id="KW-1185">Reference proteome</keyword>
<evidence type="ECO:0000313" key="1">
    <source>
        <dbReference type="EMBL" id="MFC5067479.1"/>
    </source>
</evidence>
<dbReference type="InterPro" id="IPR018691">
    <property type="entry name" value="DUF2188"/>
</dbReference>